<feature type="signal peptide" evidence="1">
    <location>
        <begin position="1"/>
        <end position="19"/>
    </location>
</feature>
<dbReference type="PANTHER" id="PTHR11008:SF29">
    <property type="entry name" value="IP17226P"/>
    <property type="match status" value="1"/>
</dbReference>
<evidence type="ECO:0000313" key="2">
    <source>
        <dbReference type="EMBL" id="KAJ3644028.1"/>
    </source>
</evidence>
<dbReference type="InterPro" id="IPR010562">
    <property type="entry name" value="Haemolymph_juvenile_hormone-bd"/>
</dbReference>
<protein>
    <submittedName>
        <fullName evidence="2">Uncharacterized protein</fullName>
    </submittedName>
</protein>
<dbReference type="AlphaFoldDB" id="A0AA38HUH4"/>
<dbReference type="PANTHER" id="PTHR11008">
    <property type="entry name" value="PROTEIN TAKEOUT-LIKE PROTEIN"/>
    <property type="match status" value="1"/>
</dbReference>
<organism evidence="2 3">
    <name type="scientific">Zophobas morio</name>
    <dbReference type="NCBI Taxonomy" id="2755281"/>
    <lineage>
        <taxon>Eukaryota</taxon>
        <taxon>Metazoa</taxon>
        <taxon>Ecdysozoa</taxon>
        <taxon>Arthropoda</taxon>
        <taxon>Hexapoda</taxon>
        <taxon>Insecta</taxon>
        <taxon>Pterygota</taxon>
        <taxon>Neoptera</taxon>
        <taxon>Endopterygota</taxon>
        <taxon>Coleoptera</taxon>
        <taxon>Polyphaga</taxon>
        <taxon>Cucujiformia</taxon>
        <taxon>Tenebrionidae</taxon>
        <taxon>Zophobas</taxon>
    </lineage>
</organism>
<dbReference type="EMBL" id="JALNTZ010000008">
    <property type="protein sequence ID" value="KAJ3644028.1"/>
    <property type="molecule type" value="Genomic_DNA"/>
</dbReference>
<keyword evidence="1" id="KW-0732">Signal</keyword>
<evidence type="ECO:0000256" key="1">
    <source>
        <dbReference type="SAM" id="SignalP"/>
    </source>
</evidence>
<reference evidence="2" key="1">
    <citation type="journal article" date="2023" name="G3 (Bethesda)">
        <title>Whole genome assemblies of Zophobas morio and Tenebrio molitor.</title>
        <authorList>
            <person name="Kaur S."/>
            <person name="Stinson S.A."/>
            <person name="diCenzo G.C."/>
        </authorList>
    </citation>
    <scope>NUCLEOTIDE SEQUENCE</scope>
    <source>
        <strain evidence="2">QUZm001</strain>
    </source>
</reference>
<dbReference type="Pfam" id="PF06585">
    <property type="entry name" value="JHBP"/>
    <property type="match status" value="1"/>
</dbReference>
<keyword evidence="3" id="KW-1185">Reference proteome</keyword>
<evidence type="ECO:0000313" key="3">
    <source>
        <dbReference type="Proteomes" id="UP001168821"/>
    </source>
</evidence>
<accession>A0AA38HUH4</accession>
<dbReference type="Proteomes" id="UP001168821">
    <property type="component" value="Unassembled WGS sequence"/>
</dbReference>
<comment type="caution">
    <text evidence="2">The sequence shown here is derived from an EMBL/GenBank/DDBJ whole genome shotgun (WGS) entry which is preliminary data.</text>
</comment>
<dbReference type="InterPro" id="IPR038606">
    <property type="entry name" value="To_sf"/>
</dbReference>
<dbReference type="SMART" id="SM00700">
    <property type="entry name" value="JHBP"/>
    <property type="match status" value="1"/>
</dbReference>
<sequence length="240" mass="25515">MLRFLVCAFFALLGGAVIASNQIYDSNKDPYAFEGLINETIEGIRDDLPEPIVIENLTITVPEDIDILTGSADLSNLEISGVKAFQVPALSFTLVGMRLNFTFVLPSLNINTDYWGDLVLLDLVPIYGDGKANIHLEDLEIVGSAQASLSGGISVSGLRIQVYLGASTFDIHGALDNEDFSAILSELLNDAVTSLIDNHQEAISNIVSPIVEELLNAILAGANTDTTAAPARATAPVAKV</sequence>
<name>A0AA38HUH4_9CUCU</name>
<gene>
    <name evidence="2" type="ORF">Zmor_026704</name>
</gene>
<feature type="chain" id="PRO_5041471326" evidence="1">
    <location>
        <begin position="20"/>
        <end position="240"/>
    </location>
</feature>
<dbReference type="GO" id="GO:0005615">
    <property type="term" value="C:extracellular space"/>
    <property type="evidence" value="ECO:0007669"/>
    <property type="project" value="TreeGrafter"/>
</dbReference>
<dbReference type="Gene3D" id="3.15.10.30">
    <property type="entry name" value="Haemolymph juvenile hormone binding protein"/>
    <property type="match status" value="1"/>
</dbReference>
<proteinExistence type="predicted"/>